<organism evidence="1 2">
    <name type="scientific">Paramecium primaurelia</name>
    <dbReference type="NCBI Taxonomy" id="5886"/>
    <lineage>
        <taxon>Eukaryota</taxon>
        <taxon>Sar</taxon>
        <taxon>Alveolata</taxon>
        <taxon>Ciliophora</taxon>
        <taxon>Intramacronucleata</taxon>
        <taxon>Oligohymenophorea</taxon>
        <taxon>Peniculida</taxon>
        <taxon>Parameciidae</taxon>
        <taxon>Paramecium</taxon>
    </lineage>
</organism>
<dbReference type="Proteomes" id="UP000688137">
    <property type="component" value="Unassembled WGS sequence"/>
</dbReference>
<name>A0A8S1NMF6_PARPR</name>
<gene>
    <name evidence="1" type="ORF">PPRIM_AZ9-3.1.T0850155</name>
</gene>
<accession>A0A8S1NMF6</accession>
<evidence type="ECO:0000313" key="1">
    <source>
        <dbReference type="EMBL" id="CAD8090215.1"/>
    </source>
</evidence>
<comment type="caution">
    <text evidence="1">The sequence shown here is derived from an EMBL/GenBank/DDBJ whole genome shotgun (WGS) entry which is preliminary data.</text>
</comment>
<proteinExistence type="predicted"/>
<reference evidence="1" key="1">
    <citation type="submission" date="2021-01" db="EMBL/GenBank/DDBJ databases">
        <authorList>
            <consortium name="Genoscope - CEA"/>
            <person name="William W."/>
        </authorList>
    </citation>
    <scope>NUCLEOTIDE SEQUENCE</scope>
</reference>
<protein>
    <submittedName>
        <fullName evidence="1">Uncharacterized protein</fullName>
    </submittedName>
</protein>
<dbReference type="AlphaFoldDB" id="A0A8S1NMF6"/>
<sequence length="106" mass="12121">MKSVQNFQIVQNMKAYFSDDIQSLQKRIDGPITSYDSISSDQMLLPDLKSIILNQNDLIRENYQGLLPTETQSRSLTTNSSSQLFRFEEQFISVNSISSESVSDEF</sequence>
<evidence type="ECO:0000313" key="2">
    <source>
        <dbReference type="Proteomes" id="UP000688137"/>
    </source>
</evidence>
<keyword evidence="2" id="KW-1185">Reference proteome</keyword>
<dbReference type="EMBL" id="CAJJDM010000088">
    <property type="protein sequence ID" value="CAD8090215.1"/>
    <property type="molecule type" value="Genomic_DNA"/>
</dbReference>